<dbReference type="GO" id="GO:0001228">
    <property type="term" value="F:DNA-binding transcription activator activity, RNA polymerase II-specific"/>
    <property type="evidence" value="ECO:0007669"/>
    <property type="project" value="TreeGrafter"/>
</dbReference>
<dbReference type="AlphaFoldDB" id="A0A074ZQA9"/>
<reference evidence="4 5" key="1">
    <citation type="journal article" date="2014" name="BMC Genomics">
        <title>Genome sequencing of four Aureobasidium pullulans varieties: biotechnological potential, stress tolerance, and description of new species.</title>
        <authorList>
            <person name="Gostin Ar C."/>
            <person name="Ohm R.A."/>
            <person name="Kogej T."/>
            <person name="Sonjak S."/>
            <person name="Turk M."/>
            <person name="Zajc J."/>
            <person name="Zalar P."/>
            <person name="Grube M."/>
            <person name="Sun H."/>
            <person name="Han J."/>
            <person name="Sharma A."/>
            <person name="Chiniquy J."/>
            <person name="Ngan C.Y."/>
            <person name="Lipzen A."/>
            <person name="Barry K."/>
            <person name="Grigoriev I.V."/>
            <person name="Gunde-Cimerman N."/>
        </authorList>
    </citation>
    <scope>NUCLEOTIDE SEQUENCE [LARGE SCALE GENOMIC DNA]</scope>
    <source>
        <strain evidence="4 5">EXF-2481</strain>
    </source>
</reference>
<feature type="compositionally biased region" description="Basic residues" evidence="2">
    <location>
        <begin position="16"/>
        <end position="26"/>
    </location>
</feature>
<dbReference type="Pfam" id="PF00172">
    <property type="entry name" value="Zn_clus"/>
    <property type="match status" value="1"/>
</dbReference>
<proteinExistence type="predicted"/>
<dbReference type="HOGENOM" id="CLU_024934_2_0_1"/>
<keyword evidence="5" id="KW-1185">Reference proteome</keyword>
<dbReference type="EMBL" id="KL584749">
    <property type="protein sequence ID" value="KER00487.1"/>
    <property type="molecule type" value="Genomic_DNA"/>
</dbReference>
<evidence type="ECO:0000256" key="2">
    <source>
        <dbReference type="SAM" id="MobiDB-lite"/>
    </source>
</evidence>
<name>A0A074ZQA9_AURSE</name>
<dbReference type="GeneID" id="25362845"/>
<dbReference type="Pfam" id="PF11951">
    <property type="entry name" value="Fungal_trans_2"/>
    <property type="match status" value="1"/>
</dbReference>
<protein>
    <recommendedName>
        <fullName evidence="3">Zn(2)-C6 fungal-type domain-containing protein</fullName>
    </recommendedName>
</protein>
<accession>A0A074ZQA9</accession>
<sequence length="412" mass="46522">MSTDTERRERAEARARQRRAHKKSRNGCSQCKKRHIKCDEKQPACSGCVVAGLDCPFASDLTTLHGTVQASPATSSNVSTISRQSPLITAALSPSTLGRFNSGIDSADRFEDVDVNMVHLQLFSHFMSDTSRTFIKTDSSLEVYQRNLRECVFSQRYLMHEVLSLAALHMSLQSASQSAEQGKCYQHLATTLQSKALAGFNEAVQEINDTNCLTLLLFSHMLGVHSFCEVFISQDESFSNFLTRLLQAIHLLRGINAVIQPWWHVLSTTDMVQLMREGEAHRIATESLETTVPHLHNLIATADISETSLCIYREALRRLDAALHGSELRDDINIVFAWLVTSPKEYTDLLAERRPEALVLLAYYALVLHRRRSSWLIGTAGQRMYGWIRNYLGERWVDWLPSANLFDTTQDT</sequence>
<feature type="domain" description="Zn(2)-C6 fungal-type" evidence="3">
    <location>
        <begin position="27"/>
        <end position="57"/>
    </location>
</feature>
<keyword evidence="1" id="KW-0539">Nucleus</keyword>
<dbReference type="Proteomes" id="UP000030641">
    <property type="component" value="Unassembled WGS sequence"/>
</dbReference>
<gene>
    <name evidence="4" type="ORF">AUEXF2481DRAFT_24808</name>
</gene>
<dbReference type="PANTHER" id="PTHR47784">
    <property type="entry name" value="STEROL UPTAKE CONTROL PROTEIN 2"/>
    <property type="match status" value="1"/>
</dbReference>
<dbReference type="CDD" id="cd00067">
    <property type="entry name" value="GAL4"/>
    <property type="match status" value="1"/>
</dbReference>
<dbReference type="PROSITE" id="PS00463">
    <property type="entry name" value="ZN2_CY6_FUNGAL_1"/>
    <property type="match status" value="1"/>
</dbReference>
<dbReference type="Gene3D" id="4.10.240.10">
    <property type="entry name" value="Zn(2)-C6 fungal-type DNA-binding domain"/>
    <property type="match status" value="1"/>
</dbReference>
<dbReference type="InterPro" id="IPR021858">
    <property type="entry name" value="Fun_TF"/>
</dbReference>
<dbReference type="STRING" id="1043005.A0A074ZQA9"/>
<dbReference type="GO" id="GO:0008270">
    <property type="term" value="F:zinc ion binding"/>
    <property type="evidence" value="ECO:0007669"/>
    <property type="project" value="InterPro"/>
</dbReference>
<dbReference type="InterPro" id="IPR053157">
    <property type="entry name" value="Sterol_Uptake_Regulator"/>
</dbReference>
<dbReference type="OrthoDB" id="4937900at2759"/>
<dbReference type="PROSITE" id="PS50048">
    <property type="entry name" value="ZN2_CY6_FUNGAL_2"/>
    <property type="match status" value="1"/>
</dbReference>
<feature type="compositionally biased region" description="Basic and acidic residues" evidence="2">
    <location>
        <begin position="1"/>
        <end position="15"/>
    </location>
</feature>
<dbReference type="SUPFAM" id="SSF57701">
    <property type="entry name" value="Zn2/Cys6 DNA-binding domain"/>
    <property type="match status" value="1"/>
</dbReference>
<dbReference type="OMA" id="WHIINET"/>
<dbReference type="InterPro" id="IPR036864">
    <property type="entry name" value="Zn2-C6_fun-type_DNA-bd_sf"/>
</dbReference>
<dbReference type="PANTHER" id="PTHR47784:SF4">
    <property type="entry name" value="ZN(II)2CYS6 TRANSCRIPTION FACTOR (EUROFUNG)"/>
    <property type="match status" value="1"/>
</dbReference>
<dbReference type="SMART" id="SM00066">
    <property type="entry name" value="GAL4"/>
    <property type="match status" value="1"/>
</dbReference>
<evidence type="ECO:0000313" key="4">
    <source>
        <dbReference type="EMBL" id="KER00487.1"/>
    </source>
</evidence>
<evidence type="ECO:0000256" key="1">
    <source>
        <dbReference type="ARBA" id="ARBA00023242"/>
    </source>
</evidence>
<organism evidence="4 5">
    <name type="scientific">Aureobasidium subglaciale (strain EXF-2481)</name>
    <name type="common">Aureobasidium pullulans var. subglaciale</name>
    <dbReference type="NCBI Taxonomy" id="1043005"/>
    <lineage>
        <taxon>Eukaryota</taxon>
        <taxon>Fungi</taxon>
        <taxon>Dikarya</taxon>
        <taxon>Ascomycota</taxon>
        <taxon>Pezizomycotina</taxon>
        <taxon>Dothideomycetes</taxon>
        <taxon>Dothideomycetidae</taxon>
        <taxon>Dothideales</taxon>
        <taxon>Saccotheciaceae</taxon>
        <taxon>Aureobasidium</taxon>
    </lineage>
</organism>
<dbReference type="InterPro" id="IPR001138">
    <property type="entry name" value="Zn2Cys6_DnaBD"/>
</dbReference>
<evidence type="ECO:0000313" key="5">
    <source>
        <dbReference type="Proteomes" id="UP000030641"/>
    </source>
</evidence>
<feature type="region of interest" description="Disordered" evidence="2">
    <location>
        <begin position="1"/>
        <end position="26"/>
    </location>
</feature>
<dbReference type="InParanoid" id="A0A074ZQA9"/>
<evidence type="ECO:0000259" key="3">
    <source>
        <dbReference type="PROSITE" id="PS50048"/>
    </source>
</evidence>
<dbReference type="RefSeq" id="XP_013348988.1">
    <property type="nucleotide sequence ID" value="XM_013493534.1"/>
</dbReference>